<dbReference type="InterPro" id="IPR000114">
    <property type="entry name" value="Ribosomal_uL16_bact-type"/>
</dbReference>
<evidence type="ECO:0000256" key="7">
    <source>
        <dbReference type="HAMAP-Rule" id="MF_01342"/>
    </source>
</evidence>
<dbReference type="PANTHER" id="PTHR12220">
    <property type="entry name" value="50S/60S RIBOSOMAL PROTEIN L16"/>
    <property type="match status" value="1"/>
</dbReference>
<dbReference type="GO" id="GO:0019843">
    <property type="term" value="F:rRNA binding"/>
    <property type="evidence" value="ECO:0007669"/>
    <property type="project" value="UniProtKB-UniRule"/>
</dbReference>
<sequence length="145" mass="16831">MFLQPRKVRWRKQRRGSHKGFAYRGNKLAFGEYGIQAMDRFYMTQRQIEAVRVTLVRSLKKGAKIWIRVFPDIPYTKKPNEVRMGGGKGDPEFWVARIKPGRILFEFSGVPLEVAQEAWRLADSKLPVKTRLVVSPEILEKGGRK</sequence>
<dbReference type="NCBIfam" id="TIGR01164">
    <property type="entry name" value="rplP_bact"/>
    <property type="match status" value="1"/>
</dbReference>
<evidence type="ECO:0000256" key="9">
    <source>
        <dbReference type="RuleBase" id="RU004414"/>
    </source>
</evidence>
<comment type="subunit">
    <text evidence="7 9">Part of the 50S ribosomal subunit.</text>
</comment>
<comment type="caution">
    <text evidence="10">The sequence shown here is derived from an EMBL/GenBank/DDBJ whole genome shotgun (WGS) entry which is preliminary data.</text>
</comment>
<evidence type="ECO:0000256" key="5">
    <source>
        <dbReference type="ARBA" id="ARBA00023274"/>
    </source>
</evidence>
<evidence type="ECO:0000256" key="1">
    <source>
        <dbReference type="ARBA" id="ARBA00008931"/>
    </source>
</evidence>
<dbReference type="PANTHER" id="PTHR12220:SF13">
    <property type="entry name" value="LARGE RIBOSOMAL SUBUNIT PROTEIN UL16M"/>
    <property type="match status" value="1"/>
</dbReference>
<comment type="function">
    <text evidence="7 9">Binds 23S rRNA and is also seen to make contacts with the A and possibly P site tRNAs.</text>
</comment>
<dbReference type="PROSITE" id="PS00701">
    <property type="entry name" value="RIBOSOMAL_L16_2"/>
    <property type="match status" value="1"/>
</dbReference>
<dbReference type="GO" id="GO:0022625">
    <property type="term" value="C:cytosolic large ribosomal subunit"/>
    <property type="evidence" value="ECO:0007669"/>
    <property type="project" value="TreeGrafter"/>
</dbReference>
<dbReference type="SUPFAM" id="SSF54686">
    <property type="entry name" value="Ribosomal protein L16p/L10e"/>
    <property type="match status" value="1"/>
</dbReference>
<dbReference type="Pfam" id="PF00252">
    <property type="entry name" value="Ribosomal_L16"/>
    <property type="match status" value="1"/>
</dbReference>
<evidence type="ECO:0000256" key="3">
    <source>
        <dbReference type="ARBA" id="ARBA00022730"/>
    </source>
</evidence>
<evidence type="ECO:0000256" key="8">
    <source>
        <dbReference type="RuleBase" id="RU004413"/>
    </source>
</evidence>
<evidence type="ECO:0000313" key="11">
    <source>
        <dbReference type="Proteomes" id="UP000606463"/>
    </source>
</evidence>
<reference evidence="10" key="1">
    <citation type="journal article" date="2020" name="ISME J.">
        <title>Gammaproteobacteria mediating utilization of methyl-, sulfur- and petroleum organic compounds in deep ocean hydrothermal plumes.</title>
        <authorList>
            <person name="Zhou Z."/>
            <person name="Liu Y."/>
            <person name="Pan J."/>
            <person name="Cron B.R."/>
            <person name="Toner B.M."/>
            <person name="Anantharaman K."/>
            <person name="Breier J.A."/>
            <person name="Dick G.J."/>
            <person name="Li M."/>
        </authorList>
    </citation>
    <scope>NUCLEOTIDE SEQUENCE</scope>
    <source>
        <strain evidence="10">SZUA-1501</strain>
    </source>
</reference>
<evidence type="ECO:0000313" key="10">
    <source>
        <dbReference type="EMBL" id="HIP98648.1"/>
    </source>
</evidence>
<name>A0A9D1CGL8_AQUAO</name>
<dbReference type="InterPro" id="IPR020798">
    <property type="entry name" value="Ribosomal_uL16_CS"/>
</dbReference>
<dbReference type="PRINTS" id="PR00060">
    <property type="entry name" value="RIBOSOMALL16"/>
</dbReference>
<dbReference type="InterPro" id="IPR036920">
    <property type="entry name" value="Ribosomal_uL16_sf"/>
</dbReference>
<keyword evidence="2 7" id="KW-0820">tRNA-binding</keyword>
<accession>A0A9D1CGL8</accession>
<dbReference type="CDD" id="cd01433">
    <property type="entry name" value="Ribosomal_L16_L10e"/>
    <property type="match status" value="1"/>
</dbReference>
<dbReference type="GO" id="GO:0000049">
    <property type="term" value="F:tRNA binding"/>
    <property type="evidence" value="ECO:0007669"/>
    <property type="project" value="UniProtKB-KW"/>
</dbReference>
<keyword evidence="3 7" id="KW-0699">rRNA-binding</keyword>
<evidence type="ECO:0000256" key="6">
    <source>
        <dbReference type="ARBA" id="ARBA00035198"/>
    </source>
</evidence>
<comment type="similarity">
    <text evidence="1 7 8">Belongs to the universal ribosomal protein uL16 family.</text>
</comment>
<keyword evidence="7 9" id="KW-0694">RNA-binding</keyword>
<dbReference type="InterPro" id="IPR047873">
    <property type="entry name" value="Ribosomal_uL16"/>
</dbReference>
<evidence type="ECO:0000256" key="4">
    <source>
        <dbReference type="ARBA" id="ARBA00022980"/>
    </source>
</evidence>
<organism evidence="10 11">
    <name type="scientific">Aquifex aeolicus</name>
    <dbReference type="NCBI Taxonomy" id="63363"/>
    <lineage>
        <taxon>Bacteria</taxon>
        <taxon>Pseudomonadati</taxon>
        <taxon>Aquificota</taxon>
        <taxon>Aquificia</taxon>
        <taxon>Aquificales</taxon>
        <taxon>Aquificaceae</taxon>
        <taxon>Aquifex</taxon>
    </lineage>
</organism>
<dbReference type="GO" id="GO:0003735">
    <property type="term" value="F:structural constituent of ribosome"/>
    <property type="evidence" value="ECO:0007669"/>
    <property type="project" value="InterPro"/>
</dbReference>
<dbReference type="Gene3D" id="3.90.1170.10">
    <property type="entry name" value="Ribosomal protein L10e/L16"/>
    <property type="match status" value="1"/>
</dbReference>
<gene>
    <name evidence="7" type="primary">rplP</name>
    <name evidence="10" type="ORF">EYH37_04725</name>
</gene>
<dbReference type="InterPro" id="IPR016180">
    <property type="entry name" value="Ribosomal_uL16_dom"/>
</dbReference>
<keyword evidence="5 7" id="KW-0687">Ribonucleoprotein</keyword>
<dbReference type="FunFam" id="3.90.1170.10:FF:000001">
    <property type="entry name" value="50S ribosomal protein L16"/>
    <property type="match status" value="1"/>
</dbReference>
<evidence type="ECO:0000256" key="2">
    <source>
        <dbReference type="ARBA" id="ARBA00022555"/>
    </source>
</evidence>
<protein>
    <recommendedName>
        <fullName evidence="6 7">Large ribosomal subunit protein uL16</fullName>
    </recommendedName>
</protein>
<dbReference type="PROSITE" id="PS00586">
    <property type="entry name" value="RIBOSOMAL_L16_1"/>
    <property type="match status" value="1"/>
</dbReference>
<proteinExistence type="inferred from homology"/>
<dbReference type="AlphaFoldDB" id="A0A9D1CGL8"/>
<dbReference type="Proteomes" id="UP000606463">
    <property type="component" value="Unassembled WGS sequence"/>
</dbReference>
<dbReference type="EMBL" id="DQVE01000049">
    <property type="protein sequence ID" value="HIP98648.1"/>
    <property type="molecule type" value="Genomic_DNA"/>
</dbReference>
<dbReference type="GO" id="GO:0006412">
    <property type="term" value="P:translation"/>
    <property type="evidence" value="ECO:0007669"/>
    <property type="project" value="UniProtKB-UniRule"/>
</dbReference>
<dbReference type="HAMAP" id="MF_01342">
    <property type="entry name" value="Ribosomal_uL16"/>
    <property type="match status" value="1"/>
</dbReference>
<keyword evidence="4 7" id="KW-0689">Ribosomal protein</keyword>